<dbReference type="AlphaFoldDB" id="A0A0D6A4Y0"/>
<dbReference type="Proteomes" id="UP000035709">
    <property type="component" value="Chromosome"/>
</dbReference>
<keyword evidence="4" id="KW-1185">Reference proteome</keyword>
<dbReference type="RefSeq" id="WP_060459764.1">
    <property type="nucleotide sequence ID" value="NZ_AP014808.1"/>
</dbReference>
<feature type="domain" description="YSIRK Gram-positive signal peptide" evidence="2">
    <location>
        <begin position="19"/>
        <end position="43"/>
    </location>
</feature>
<reference evidence="3 4" key="1">
    <citation type="submission" date="2015-03" db="EMBL/GenBank/DDBJ databases">
        <title>Complete genome sequence of Lactobacillus acetotolerans NBRC 13120.</title>
        <authorList>
            <person name="Toh H."/>
            <person name="Morita H."/>
            <person name="Fujita N."/>
        </authorList>
    </citation>
    <scope>NUCLEOTIDE SEQUENCE [LARGE SCALE GENOMIC DNA]</scope>
    <source>
        <strain evidence="3 4">NBRC 13120</strain>
    </source>
</reference>
<evidence type="ECO:0000313" key="4">
    <source>
        <dbReference type="Proteomes" id="UP000035709"/>
    </source>
</evidence>
<proteinExistence type="predicted"/>
<keyword evidence="1" id="KW-0732">Signal</keyword>
<dbReference type="NCBIfam" id="TIGR01168">
    <property type="entry name" value="YSIRK_signal"/>
    <property type="match status" value="1"/>
</dbReference>
<protein>
    <recommendedName>
        <fullName evidence="2">YSIRK Gram-positive signal peptide domain-containing protein</fullName>
    </recommendedName>
</protein>
<dbReference type="Pfam" id="PF04650">
    <property type="entry name" value="YSIRK_signal"/>
    <property type="match status" value="1"/>
</dbReference>
<organism evidence="3 4">
    <name type="scientific">Lactobacillus acetotolerans</name>
    <dbReference type="NCBI Taxonomy" id="1600"/>
    <lineage>
        <taxon>Bacteria</taxon>
        <taxon>Bacillati</taxon>
        <taxon>Bacillota</taxon>
        <taxon>Bacilli</taxon>
        <taxon>Lactobacillales</taxon>
        <taxon>Lactobacillaceae</taxon>
        <taxon>Lactobacillus</taxon>
    </lineage>
</organism>
<dbReference type="OrthoDB" id="2324743at2"/>
<dbReference type="EMBL" id="AP014808">
    <property type="protein sequence ID" value="BAQ57821.1"/>
    <property type="molecule type" value="Genomic_DNA"/>
</dbReference>
<evidence type="ECO:0000256" key="1">
    <source>
        <dbReference type="ARBA" id="ARBA00022729"/>
    </source>
</evidence>
<evidence type="ECO:0000259" key="2">
    <source>
        <dbReference type="Pfam" id="PF04650"/>
    </source>
</evidence>
<dbReference type="InterPro" id="IPR005877">
    <property type="entry name" value="YSIRK_signal_dom"/>
</dbReference>
<gene>
    <name evidence="3" type="ORF">LBAT_1432</name>
</gene>
<dbReference type="KEGG" id="lae:LBAT_1432"/>
<dbReference type="PATRIC" id="fig|1600.4.peg.1463"/>
<dbReference type="STRING" id="1600.LBAT_1432"/>
<accession>A0A0D6A4Y0</accession>
<sequence>MLGKNNFKERLKKMELQAKKDRFSIRKLTIGAASVLLGFSFMGLNAQSAKAETVNPVKQDQETLNAQSDSENKVDLCQILLIESK</sequence>
<evidence type="ECO:0000313" key="3">
    <source>
        <dbReference type="EMBL" id="BAQ57821.1"/>
    </source>
</evidence>
<name>A0A0D6A4Y0_9LACO</name>